<proteinExistence type="predicted"/>
<name>A0ABS8T3Q2_DATST</name>
<keyword evidence="2" id="KW-1185">Reference proteome</keyword>
<protein>
    <submittedName>
        <fullName evidence="1">Uncharacterized protein</fullName>
    </submittedName>
</protein>
<reference evidence="1 2" key="1">
    <citation type="journal article" date="2021" name="BMC Genomics">
        <title>Datura genome reveals duplications of psychoactive alkaloid biosynthetic genes and high mutation rate following tissue culture.</title>
        <authorList>
            <person name="Rajewski A."/>
            <person name="Carter-House D."/>
            <person name="Stajich J."/>
            <person name="Litt A."/>
        </authorList>
    </citation>
    <scope>NUCLEOTIDE SEQUENCE [LARGE SCALE GENOMIC DNA]</scope>
    <source>
        <strain evidence="1">AR-01</strain>
    </source>
</reference>
<dbReference type="EMBL" id="JACEIK010001104">
    <property type="protein sequence ID" value="MCD7466004.1"/>
    <property type="molecule type" value="Genomic_DNA"/>
</dbReference>
<organism evidence="1 2">
    <name type="scientific">Datura stramonium</name>
    <name type="common">Jimsonweed</name>
    <name type="synonym">Common thornapple</name>
    <dbReference type="NCBI Taxonomy" id="4076"/>
    <lineage>
        <taxon>Eukaryota</taxon>
        <taxon>Viridiplantae</taxon>
        <taxon>Streptophyta</taxon>
        <taxon>Embryophyta</taxon>
        <taxon>Tracheophyta</taxon>
        <taxon>Spermatophyta</taxon>
        <taxon>Magnoliopsida</taxon>
        <taxon>eudicotyledons</taxon>
        <taxon>Gunneridae</taxon>
        <taxon>Pentapetalae</taxon>
        <taxon>asterids</taxon>
        <taxon>lamiids</taxon>
        <taxon>Solanales</taxon>
        <taxon>Solanaceae</taxon>
        <taxon>Solanoideae</taxon>
        <taxon>Datureae</taxon>
        <taxon>Datura</taxon>
    </lineage>
</organism>
<gene>
    <name evidence="1" type="ORF">HAX54_002313</name>
</gene>
<dbReference type="Proteomes" id="UP000823775">
    <property type="component" value="Unassembled WGS sequence"/>
</dbReference>
<accession>A0ABS8T3Q2</accession>
<comment type="caution">
    <text evidence="1">The sequence shown here is derived from an EMBL/GenBank/DDBJ whole genome shotgun (WGS) entry which is preliminary data.</text>
</comment>
<evidence type="ECO:0000313" key="1">
    <source>
        <dbReference type="EMBL" id="MCD7466004.1"/>
    </source>
</evidence>
<sequence>MSPIESIWQNSSTRLVTSAIEGRLSNNVKDFRAQKEYFQSTNDPRADIEEARSLSFQESEEGIMSGNEVRSFRLSFSRLFSCSWQSQSTLFRAFSSTLSAYSIGRRRLSRVTKPLDLEYQSSSSLGNERVETYGDQRWTASQALADGARVVVSSPTKA</sequence>
<evidence type="ECO:0000313" key="2">
    <source>
        <dbReference type="Proteomes" id="UP000823775"/>
    </source>
</evidence>